<reference evidence="4 5" key="1">
    <citation type="submission" date="2020-01" db="EMBL/GenBank/DDBJ databases">
        <title>Pseudarthrobacter psychrotolerans sp. nov., isolated from antarctic soil.</title>
        <authorList>
            <person name="Shin Y."/>
            <person name="Park W."/>
        </authorList>
    </citation>
    <scope>NUCLEOTIDE SEQUENCE [LARGE SCALE GENOMIC DNA]</scope>
    <source>
        <strain evidence="4 5">YJ56</strain>
    </source>
</reference>
<accession>A0A6P1NSM8</accession>
<dbReference type="AlphaFoldDB" id="A0A6P1NSM8"/>
<feature type="domain" description="Transposase IS4-like" evidence="2">
    <location>
        <begin position="104"/>
        <end position="282"/>
    </location>
</feature>
<dbReference type="PANTHER" id="PTHR30007">
    <property type="entry name" value="PHP DOMAIN PROTEIN"/>
    <property type="match status" value="1"/>
</dbReference>
<dbReference type="Proteomes" id="UP000464186">
    <property type="component" value="Chromosome"/>
</dbReference>
<organism evidence="4 5">
    <name type="scientific">Pseudarthrobacter psychrotolerans</name>
    <dbReference type="NCBI Taxonomy" id="2697569"/>
    <lineage>
        <taxon>Bacteria</taxon>
        <taxon>Bacillati</taxon>
        <taxon>Actinomycetota</taxon>
        <taxon>Actinomycetes</taxon>
        <taxon>Micrococcales</taxon>
        <taxon>Micrococcaceae</taxon>
        <taxon>Pseudarthrobacter</taxon>
    </lineage>
</organism>
<dbReference type="Pfam" id="PF13340">
    <property type="entry name" value="DUF4096"/>
    <property type="match status" value="1"/>
</dbReference>
<dbReference type="Pfam" id="PF01609">
    <property type="entry name" value="DDE_Tnp_1"/>
    <property type="match status" value="1"/>
</dbReference>
<dbReference type="NCBIfam" id="NF033580">
    <property type="entry name" value="transpos_IS5_3"/>
    <property type="match status" value="1"/>
</dbReference>
<evidence type="ECO:0000313" key="4">
    <source>
        <dbReference type="EMBL" id="QHK22113.1"/>
    </source>
</evidence>
<dbReference type="GO" id="GO:0003677">
    <property type="term" value="F:DNA binding"/>
    <property type="evidence" value="ECO:0007669"/>
    <property type="project" value="InterPro"/>
</dbReference>
<evidence type="ECO:0000259" key="3">
    <source>
        <dbReference type="Pfam" id="PF13340"/>
    </source>
</evidence>
<feature type="domain" description="Insertion element IS402-like" evidence="3">
    <location>
        <begin position="14"/>
        <end position="86"/>
    </location>
</feature>
<dbReference type="KEGG" id="psey:GU243_00600"/>
<dbReference type="InterPro" id="IPR025161">
    <property type="entry name" value="IS402-like_dom"/>
</dbReference>
<keyword evidence="5" id="KW-1185">Reference proteome</keyword>
<dbReference type="InterPro" id="IPR002559">
    <property type="entry name" value="Transposase_11"/>
</dbReference>
<feature type="region of interest" description="Disordered" evidence="1">
    <location>
        <begin position="229"/>
        <end position="250"/>
    </location>
</feature>
<proteinExistence type="predicted"/>
<dbReference type="EMBL" id="CP047898">
    <property type="protein sequence ID" value="QHK22113.1"/>
    <property type="molecule type" value="Genomic_DNA"/>
</dbReference>
<gene>
    <name evidence="4" type="ORF">GU243_00600</name>
</gene>
<dbReference type="GO" id="GO:0006313">
    <property type="term" value="P:DNA transposition"/>
    <property type="evidence" value="ECO:0007669"/>
    <property type="project" value="InterPro"/>
</dbReference>
<sequence length="305" mass="34358">MWQDLGVSSRSALLSDAQWEFISPLMPDSSGKPGRPFNDHRLMTEGIIYRYRTGIPWRDLPAHFGSWKTVWKHHRRNSASGTWDKVLAALLTRADAQGLINWEVSVDSTVNRAHQHGTNLPRHTGDLSNYMNLFDEPDDHAIGRSRGGLTTKIHALVDGNMRPLVLLLGPGQGGDSPMFENLMEALKVEREGPGRPRTRPDRAMADKAYSSKAIRAYLRGRGIECVIPEKDDQKANRKRKGSSGGRPVIYDKGAYKRRNVVERSFNTLKQWRSLATRYDKLALTYRSATVLRAVVIWSTLLGDTP</sequence>
<dbReference type="GO" id="GO:0004803">
    <property type="term" value="F:transposase activity"/>
    <property type="evidence" value="ECO:0007669"/>
    <property type="project" value="InterPro"/>
</dbReference>
<name>A0A6P1NSM8_9MICC</name>
<protein>
    <submittedName>
        <fullName evidence="4">IS5 family transposase</fullName>
    </submittedName>
</protein>
<evidence type="ECO:0000256" key="1">
    <source>
        <dbReference type="SAM" id="MobiDB-lite"/>
    </source>
</evidence>
<dbReference type="PANTHER" id="PTHR30007:SF1">
    <property type="entry name" value="BLR1914 PROTEIN"/>
    <property type="match status" value="1"/>
</dbReference>
<evidence type="ECO:0000259" key="2">
    <source>
        <dbReference type="Pfam" id="PF01609"/>
    </source>
</evidence>
<evidence type="ECO:0000313" key="5">
    <source>
        <dbReference type="Proteomes" id="UP000464186"/>
    </source>
</evidence>